<accession>A0A0D0GRR3</accession>
<dbReference type="InterPro" id="IPR002938">
    <property type="entry name" value="FAD-bd"/>
</dbReference>
<evidence type="ECO:0000259" key="1">
    <source>
        <dbReference type="Pfam" id="PF01494"/>
    </source>
</evidence>
<dbReference type="SUPFAM" id="SSF51905">
    <property type="entry name" value="FAD/NAD(P)-binding domain"/>
    <property type="match status" value="1"/>
</dbReference>
<evidence type="ECO:0000313" key="3">
    <source>
        <dbReference type="Proteomes" id="UP000032049"/>
    </source>
</evidence>
<dbReference type="GO" id="GO:0071949">
    <property type="term" value="F:FAD binding"/>
    <property type="evidence" value="ECO:0007669"/>
    <property type="project" value="InterPro"/>
</dbReference>
<keyword evidence="2" id="KW-0560">Oxidoreductase</keyword>
<dbReference type="EMBL" id="JXRA01000005">
    <property type="protein sequence ID" value="KIO78875.1"/>
    <property type="molecule type" value="Genomic_DNA"/>
</dbReference>
<dbReference type="RefSeq" id="WP_041877435.1">
    <property type="nucleotide sequence ID" value="NZ_JXRA01000005.1"/>
</dbReference>
<dbReference type="AlphaFoldDB" id="A0A0D0GRR3"/>
<keyword evidence="3" id="KW-1185">Reference proteome</keyword>
<dbReference type="PANTHER" id="PTHR46865:SF2">
    <property type="entry name" value="MONOOXYGENASE"/>
    <property type="match status" value="1"/>
</dbReference>
<name>A0A0D0GRR3_9SPHI</name>
<dbReference type="InterPro" id="IPR051704">
    <property type="entry name" value="FAD_aromatic-hydroxylase"/>
</dbReference>
<dbReference type="OrthoDB" id="9766816at2"/>
<dbReference type="Gene3D" id="3.50.50.60">
    <property type="entry name" value="FAD/NAD(P)-binding domain"/>
    <property type="match status" value="1"/>
</dbReference>
<dbReference type="STRING" id="1503925.TH53_00730"/>
<dbReference type="GO" id="GO:0004497">
    <property type="term" value="F:monooxygenase activity"/>
    <property type="evidence" value="ECO:0007669"/>
    <property type="project" value="UniProtKB-KW"/>
</dbReference>
<dbReference type="Pfam" id="PF01494">
    <property type="entry name" value="FAD_binding_3"/>
    <property type="match status" value="1"/>
</dbReference>
<keyword evidence="2" id="KW-0503">Monooxygenase</keyword>
<dbReference type="Proteomes" id="UP000032049">
    <property type="component" value="Unassembled WGS sequence"/>
</dbReference>
<reference evidence="2 3" key="1">
    <citation type="submission" date="2015-01" db="EMBL/GenBank/DDBJ databases">
        <title>Draft genome sequence of Pedobacter sp. NL19 isolated from sludge of an effluent treatment pond in an abandoned uranium mine.</title>
        <authorList>
            <person name="Santos T."/>
            <person name="Caetano T."/>
            <person name="Covas C."/>
            <person name="Cruz A."/>
            <person name="Mendo S."/>
        </authorList>
    </citation>
    <scope>NUCLEOTIDE SEQUENCE [LARGE SCALE GENOMIC DNA]</scope>
    <source>
        <strain evidence="2 3">NL19</strain>
    </source>
</reference>
<dbReference type="Gene3D" id="3.30.9.10">
    <property type="entry name" value="D-Amino Acid Oxidase, subunit A, domain 2"/>
    <property type="match status" value="1"/>
</dbReference>
<organism evidence="2 3">
    <name type="scientific">Pedobacter lusitanus</name>
    <dbReference type="NCBI Taxonomy" id="1503925"/>
    <lineage>
        <taxon>Bacteria</taxon>
        <taxon>Pseudomonadati</taxon>
        <taxon>Bacteroidota</taxon>
        <taxon>Sphingobacteriia</taxon>
        <taxon>Sphingobacteriales</taxon>
        <taxon>Sphingobacteriaceae</taxon>
        <taxon>Pedobacter</taxon>
    </lineage>
</organism>
<dbReference type="InterPro" id="IPR036188">
    <property type="entry name" value="FAD/NAD-bd_sf"/>
</dbReference>
<protein>
    <submittedName>
        <fullName evidence="2">FAD-binding monooxygenase</fullName>
    </submittedName>
</protein>
<feature type="domain" description="FAD-binding" evidence="1">
    <location>
        <begin position="3"/>
        <end position="310"/>
    </location>
</feature>
<proteinExistence type="predicted"/>
<dbReference type="PANTHER" id="PTHR46865">
    <property type="entry name" value="OXIDOREDUCTASE-RELATED"/>
    <property type="match status" value="1"/>
</dbReference>
<sequence>MSGASFAGLTLAYWLNKFGYQVTVVELGKGLRKGGSPIDVRGKAMDVVKEMGILQKIKAHEFIHTDEIVNAKGETLTSFSVNALEEYRGDIEIHRSDLVEIIFEIVPKDEVEFIFGNSIKTLIQHENRVEISFENGSDSSFDFVFGADGTHSMVRRLVFGAEENFKKFFGVYFAFAKADHIYTGRSGNTGIIYRELGKEAVIYHFKDGANAILMFRAPKLDWNYRNDEQQKQILKEYFGNNTNWKIPDILDSMLHSDNLYFDEASQIHMPTWTKGRVALVGDAAYAPSFFTGMGTSLALEGATLLANELHVSEDYTTAFGKYNETFKPFAESIQARITRGLKVQLPETEEEFQASITALRNNEKLS</sequence>
<gene>
    <name evidence="2" type="ORF">TH53_00730</name>
</gene>
<evidence type="ECO:0000313" key="2">
    <source>
        <dbReference type="EMBL" id="KIO78875.1"/>
    </source>
</evidence>
<comment type="caution">
    <text evidence="2">The sequence shown here is derived from an EMBL/GenBank/DDBJ whole genome shotgun (WGS) entry which is preliminary data.</text>
</comment>